<dbReference type="EMBL" id="MN317029">
    <property type="protein sequence ID" value="QFG04440.1"/>
    <property type="molecule type" value="Genomic_DNA"/>
</dbReference>
<dbReference type="Gene3D" id="3.40.50.10190">
    <property type="entry name" value="BRCT domain"/>
    <property type="match status" value="1"/>
</dbReference>
<dbReference type="GeneID" id="62680787"/>
<dbReference type="KEGG" id="vg:62680787"/>
<organism evidence="1 2">
    <name type="scientific">Aeromonas phage vB_AhyS-A18P4</name>
    <dbReference type="NCBI Taxonomy" id="2608321"/>
    <lineage>
        <taxon>Viruses</taxon>
        <taxon>Duplodnaviria</taxon>
        <taxon>Heunggongvirae</taxon>
        <taxon>Uroviricota</taxon>
        <taxon>Caudoviricetes</taxon>
        <taxon>Casjensviridae</taxon>
        <taxon>Sharonstreetvirus</taxon>
        <taxon>Sharonstreetvirus A18P4</taxon>
    </lineage>
</organism>
<dbReference type="Proteomes" id="UP000326305">
    <property type="component" value="Segment"/>
</dbReference>
<dbReference type="RefSeq" id="YP_009998205.1">
    <property type="nucleotide sequence ID" value="NC_052984.1"/>
</dbReference>
<dbReference type="SUPFAM" id="SSF52113">
    <property type="entry name" value="BRCT domain"/>
    <property type="match status" value="1"/>
</dbReference>
<protein>
    <recommendedName>
        <fullName evidence="3">DNA ligase</fullName>
    </recommendedName>
</protein>
<accession>A0A5J6T4Q0</accession>
<keyword evidence="2" id="KW-1185">Reference proteome</keyword>
<dbReference type="InterPro" id="IPR036420">
    <property type="entry name" value="BRCT_dom_sf"/>
</dbReference>
<evidence type="ECO:0000313" key="1">
    <source>
        <dbReference type="EMBL" id="QFG04440.1"/>
    </source>
</evidence>
<proteinExistence type="predicted"/>
<name>A0A5J6T4Q0_9CAUD</name>
<reference evidence="1 2" key="1">
    <citation type="submission" date="2019-08" db="EMBL/GenBank/DDBJ databases">
        <authorList>
            <person name="Zhang R."/>
        </authorList>
    </citation>
    <scope>NUCLEOTIDE SEQUENCE [LARGE SCALE GENOMIC DNA]</scope>
</reference>
<evidence type="ECO:0000313" key="2">
    <source>
        <dbReference type="Proteomes" id="UP000326305"/>
    </source>
</evidence>
<evidence type="ECO:0008006" key="3">
    <source>
        <dbReference type="Google" id="ProtNLM"/>
    </source>
</evidence>
<sequence>MSEQNKKYRRKLIGWAPGTDKPLAVDVDVYRVLDAFQVKDPAIQHLVKKALAAGNRGHKDQLQDYKDIVHSANSALDLLTAKSAEQDPIDLAERRTVKPLVVTRVFRFEFPKLTDAAPSLSTWLEEQGFKHVAHDEWAGDSAQVQNMPRMVNVDFESLENHVIAWLGCPGQKTEAILESKLWEGFDPAEAYRKMAEYCEAHGSKGGEKVDTSPTRRRHVSAAYLMAAPYGKVPQNHVRTLQHECQHCGRVVLSNSIPSHVNRQSGYPGVKCPHCRGDLGGAVFVNWADVEAIFDNLIKVPEDHLRGFLKNVQAQRAGYGTLTSIRAALHNYHIQVMGGDGDVADADAFAVAIWPDLAPMVKGRENKAKEKASAARRERLTAALAGHGVKAGVEVVISGGCDIKGAITAAVAALGGTVRASVSPRTKLIIVGDKPGAKLAKAMQLGVNIVFAANLRDNQKDEPNEPQHP</sequence>